<name>A0AAN9R2X9_PHACN</name>
<dbReference type="Proteomes" id="UP001374584">
    <property type="component" value="Unassembled WGS sequence"/>
</dbReference>
<reference evidence="1 2" key="1">
    <citation type="submission" date="2024-01" db="EMBL/GenBank/DDBJ databases">
        <title>The genomes of 5 underutilized Papilionoideae crops provide insights into root nodulation and disease resistanc.</title>
        <authorList>
            <person name="Jiang F."/>
        </authorList>
    </citation>
    <scope>NUCLEOTIDE SEQUENCE [LARGE SCALE GENOMIC DNA]</scope>
    <source>
        <strain evidence="1">JINMINGXINNONG_FW02</strain>
        <tissue evidence="1">Leaves</tissue>
    </source>
</reference>
<gene>
    <name evidence="1" type="ORF">VNO80_15400</name>
</gene>
<evidence type="ECO:0000313" key="1">
    <source>
        <dbReference type="EMBL" id="KAK7356134.1"/>
    </source>
</evidence>
<keyword evidence="2" id="KW-1185">Reference proteome</keyword>
<organism evidence="1 2">
    <name type="scientific">Phaseolus coccineus</name>
    <name type="common">Scarlet runner bean</name>
    <name type="synonym">Phaseolus multiflorus</name>
    <dbReference type="NCBI Taxonomy" id="3886"/>
    <lineage>
        <taxon>Eukaryota</taxon>
        <taxon>Viridiplantae</taxon>
        <taxon>Streptophyta</taxon>
        <taxon>Embryophyta</taxon>
        <taxon>Tracheophyta</taxon>
        <taxon>Spermatophyta</taxon>
        <taxon>Magnoliopsida</taxon>
        <taxon>eudicotyledons</taxon>
        <taxon>Gunneridae</taxon>
        <taxon>Pentapetalae</taxon>
        <taxon>rosids</taxon>
        <taxon>fabids</taxon>
        <taxon>Fabales</taxon>
        <taxon>Fabaceae</taxon>
        <taxon>Papilionoideae</taxon>
        <taxon>50 kb inversion clade</taxon>
        <taxon>NPAAA clade</taxon>
        <taxon>indigoferoid/millettioid clade</taxon>
        <taxon>Phaseoleae</taxon>
        <taxon>Phaseolus</taxon>
    </lineage>
</organism>
<protein>
    <submittedName>
        <fullName evidence="1">Uncharacterized protein</fullName>
    </submittedName>
</protein>
<sequence length="153" mass="17262">MLTQKNFSQFNAISYYPNLGFHPNTTLYFVSVVHNLPQNTCFHLRCPLYSPPSASVADLGLHRQHCHVSRSLLSFLIDASATRNHPQNALLSPPTILLSVIRICRQNALLSPPTILLSPKRTFVSADHFTLRHTHLSPVPTFTYDITFLNINI</sequence>
<dbReference type="AlphaFoldDB" id="A0AAN9R2X9"/>
<evidence type="ECO:0000313" key="2">
    <source>
        <dbReference type="Proteomes" id="UP001374584"/>
    </source>
</evidence>
<proteinExistence type="predicted"/>
<comment type="caution">
    <text evidence="1">The sequence shown here is derived from an EMBL/GenBank/DDBJ whole genome shotgun (WGS) entry which is preliminary data.</text>
</comment>
<dbReference type="EMBL" id="JAYMYR010000006">
    <property type="protein sequence ID" value="KAK7356134.1"/>
    <property type="molecule type" value="Genomic_DNA"/>
</dbReference>
<accession>A0AAN9R2X9</accession>